<dbReference type="InterPro" id="IPR027417">
    <property type="entry name" value="P-loop_NTPase"/>
</dbReference>
<proteinExistence type="inferred from homology"/>
<dbReference type="WBParaSite" id="EVEC_0000539101-mRNA-1">
    <property type="protein sequence ID" value="EVEC_0000539101-mRNA-1"/>
    <property type="gene ID" value="EVEC_0000539101"/>
</dbReference>
<dbReference type="OrthoDB" id="9972657at2759"/>
<dbReference type="InterPro" id="IPR013641">
    <property type="entry name" value="KTI12/PSTK"/>
</dbReference>
<dbReference type="AlphaFoldDB" id="A0A0N4V5A2"/>
<dbReference type="Pfam" id="PF08433">
    <property type="entry name" value="KTI12"/>
    <property type="match status" value="1"/>
</dbReference>
<evidence type="ECO:0000313" key="7">
    <source>
        <dbReference type="WBParaSite" id="EVEC_0000539101-mRNA-1"/>
    </source>
</evidence>
<evidence type="ECO:0000313" key="5">
    <source>
        <dbReference type="EMBL" id="VDD90271.1"/>
    </source>
</evidence>
<keyword evidence="1" id="KW-0547">Nucleotide-binding</keyword>
<accession>A0A0N4V5A2</accession>
<dbReference type="SUPFAM" id="SSF52540">
    <property type="entry name" value="P-loop containing nucleoside triphosphate hydrolases"/>
    <property type="match status" value="1"/>
</dbReference>
<evidence type="ECO:0000256" key="4">
    <source>
        <dbReference type="ARBA" id="ARBA00026170"/>
    </source>
</evidence>
<reference evidence="7" key="1">
    <citation type="submission" date="2016-04" db="UniProtKB">
        <authorList>
            <consortium name="WormBaseParasite"/>
        </authorList>
    </citation>
    <scope>IDENTIFICATION</scope>
</reference>
<evidence type="ECO:0000256" key="3">
    <source>
        <dbReference type="ARBA" id="ARBA00025768"/>
    </source>
</evidence>
<evidence type="ECO:0000256" key="2">
    <source>
        <dbReference type="ARBA" id="ARBA00022840"/>
    </source>
</evidence>
<dbReference type="PANTHER" id="PTHR12435">
    <property type="match status" value="1"/>
</dbReference>
<evidence type="ECO:0000313" key="6">
    <source>
        <dbReference type="Proteomes" id="UP000274131"/>
    </source>
</evidence>
<dbReference type="EMBL" id="UXUI01008029">
    <property type="protein sequence ID" value="VDD90271.1"/>
    <property type="molecule type" value="Genomic_DNA"/>
</dbReference>
<evidence type="ECO:0000256" key="1">
    <source>
        <dbReference type="ARBA" id="ARBA00022741"/>
    </source>
</evidence>
<sequence>MPLLVITGGPAVGKSTIVGRICEYFSKNDSLSVEVISDEQDGSFSRKLYENPRDERQHHDFLRSEVQRQLSRQSLVICDSLNYIKGFRYELYCIAKLVKTTYAVLLCSADEKTSLWLNSQKIDHEKYSTEVIKDLNKRYEKPEAKNRWDSPLFEVHIGSEEVHETTLEGNSGYLSPKFVSLPLEGLQSSLIEGKDLPVNMSTLNTPLITHDFAQTLEQVTKDVVSSVFQQQNNAIVGDSFIVPYCSPENERAIFRRKRSLPELSRLRRQFIAYAKKHPVEETSKIAALFVNFLNSNL</sequence>
<gene>
    <name evidence="5" type="ORF">EVEC_LOCUS5022</name>
</gene>
<dbReference type="STRING" id="51028.A0A0N4V5A2"/>
<dbReference type="GO" id="GO:0005524">
    <property type="term" value="F:ATP binding"/>
    <property type="evidence" value="ECO:0007669"/>
    <property type="project" value="UniProtKB-KW"/>
</dbReference>
<keyword evidence="6" id="KW-1185">Reference proteome</keyword>
<comment type="similarity">
    <text evidence="3">Belongs to the KTI12 family.</text>
</comment>
<name>A0A0N4V5A2_ENTVE</name>
<protein>
    <recommendedName>
        <fullName evidence="4">Protein KTI12 homolog</fullName>
    </recommendedName>
</protein>
<organism evidence="7">
    <name type="scientific">Enterobius vermicularis</name>
    <name type="common">Human pinworm</name>
    <dbReference type="NCBI Taxonomy" id="51028"/>
    <lineage>
        <taxon>Eukaryota</taxon>
        <taxon>Metazoa</taxon>
        <taxon>Ecdysozoa</taxon>
        <taxon>Nematoda</taxon>
        <taxon>Chromadorea</taxon>
        <taxon>Rhabditida</taxon>
        <taxon>Spirurina</taxon>
        <taxon>Oxyuridomorpha</taxon>
        <taxon>Oxyuroidea</taxon>
        <taxon>Oxyuridae</taxon>
        <taxon>Enterobius</taxon>
    </lineage>
</organism>
<dbReference type="Proteomes" id="UP000274131">
    <property type="component" value="Unassembled WGS sequence"/>
</dbReference>
<reference evidence="5 6" key="2">
    <citation type="submission" date="2018-10" db="EMBL/GenBank/DDBJ databases">
        <authorList>
            <consortium name="Pathogen Informatics"/>
        </authorList>
    </citation>
    <scope>NUCLEOTIDE SEQUENCE [LARGE SCALE GENOMIC DNA]</scope>
</reference>
<dbReference type="Gene3D" id="3.40.50.300">
    <property type="entry name" value="P-loop containing nucleotide triphosphate hydrolases"/>
    <property type="match status" value="1"/>
</dbReference>
<keyword evidence="2" id="KW-0067">ATP-binding</keyword>